<feature type="region of interest" description="Disordered" evidence="4">
    <location>
        <begin position="1"/>
        <end position="24"/>
    </location>
</feature>
<name>K2R822_MACPH</name>
<evidence type="ECO:0000313" key="6">
    <source>
        <dbReference type="EMBL" id="EKG09032.1"/>
    </source>
</evidence>
<dbReference type="Gene3D" id="1.10.510.10">
    <property type="entry name" value="Transferase(Phosphotransferase) domain 1"/>
    <property type="match status" value="1"/>
</dbReference>
<evidence type="ECO:0000259" key="5">
    <source>
        <dbReference type="Pfam" id="PF17667"/>
    </source>
</evidence>
<dbReference type="AlphaFoldDB" id="K2R822"/>
<comment type="catalytic activity">
    <reaction evidence="2">
        <text>L-threonyl-[protein] + ATP = O-phospho-L-threonyl-[protein] + ADP + H(+)</text>
        <dbReference type="Rhea" id="RHEA:46608"/>
        <dbReference type="Rhea" id="RHEA-COMP:11060"/>
        <dbReference type="Rhea" id="RHEA-COMP:11605"/>
        <dbReference type="ChEBI" id="CHEBI:15378"/>
        <dbReference type="ChEBI" id="CHEBI:30013"/>
        <dbReference type="ChEBI" id="CHEBI:30616"/>
        <dbReference type="ChEBI" id="CHEBI:61977"/>
        <dbReference type="ChEBI" id="CHEBI:456216"/>
        <dbReference type="EC" id="2.7.11.1"/>
    </reaction>
</comment>
<comment type="catalytic activity">
    <reaction evidence="3">
        <text>L-seryl-[protein] + ATP = O-phospho-L-seryl-[protein] + ADP + H(+)</text>
        <dbReference type="Rhea" id="RHEA:17989"/>
        <dbReference type="Rhea" id="RHEA-COMP:9863"/>
        <dbReference type="Rhea" id="RHEA-COMP:11604"/>
        <dbReference type="ChEBI" id="CHEBI:15378"/>
        <dbReference type="ChEBI" id="CHEBI:29999"/>
        <dbReference type="ChEBI" id="CHEBI:30616"/>
        <dbReference type="ChEBI" id="CHEBI:83421"/>
        <dbReference type="ChEBI" id="CHEBI:456216"/>
        <dbReference type="EC" id="2.7.11.1"/>
    </reaction>
</comment>
<evidence type="ECO:0000313" key="7">
    <source>
        <dbReference type="Proteomes" id="UP000007129"/>
    </source>
</evidence>
<dbReference type="VEuPathDB" id="FungiDB:MPH_13995"/>
<dbReference type="PANTHER" id="PTHR38248:SF2">
    <property type="entry name" value="FUNK1 11"/>
    <property type="match status" value="1"/>
</dbReference>
<dbReference type="GO" id="GO:0004674">
    <property type="term" value="F:protein serine/threonine kinase activity"/>
    <property type="evidence" value="ECO:0007669"/>
    <property type="project" value="UniProtKB-EC"/>
</dbReference>
<accession>K2R822</accession>
<dbReference type="OrthoDB" id="5584477at2759"/>
<feature type="compositionally biased region" description="Basic and acidic residues" evidence="4">
    <location>
        <begin position="9"/>
        <end position="21"/>
    </location>
</feature>
<dbReference type="InterPro" id="IPR011009">
    <property type="entry name" value="Kinase-like_dom_sf"/>
</dbReference>
<comment type="caution">
    <text evidence="6">The sequence shown here is derived from an EMBL/GenBank/DDBJ whole genome shotgun (WGS) entry which is preliminary data.</text>
</comment>
<dbReference type="InParanoid" id="K2R822"/>
<dbReference type="InterPro" id="IPR008266">
    <property type="entry name" value="Tyr_kinase_AS"/>
</dbReference>
<dbReference type="Proteomes" id="UP000007129">
    <property type="component" value="Unassembled WGS sequence"/>
</dbReference>
<protein>
    <recommendedName>
        <fullName evidence="1">non-specific serine/threonine protein kinase</fullName>
        <ecNumber evidence="1">2.7.11.1</ecNumber>
    </recommendedName>
</protein>
<evidence type="ECO:0000256" key="4">
    <source>
        <dbReference type="SAM" id="MobiDB-lite"/>
    </source>
</evidence>
<sequence length="134" mass="14534">MPPPPLKRSRSDLPPEEDAPRRNRVHRRVIMRGVGKDLHQASRLQAMLTGLIGGLKGHESLFNAGILHRDISIGNVMLKKAEDDGFLIDLDLAIKTDRDKASGAPNRTGTKVLMAIGALYGEDPGCPPSRPVPS</sequence>
<dbReference type="Pfam" id="PF17667">
    <property type="entry name" value="Pkinase_fungal"/>
    <property type="match status" value="1"/>
</dbReference>
<keyword evidence="6" id="KW-0808">Transferase</keyword>
<dbReference type="InterPro" id="IPR040976">
    <property type="entry name" value="Pkinase_fungal"/>
</dbReference>
<dbReference type="EMBL" id="AHHD01000805">
    <property type="protein sequence ID" value="EKG09032.1"/>
    <property type="molecule type" value="Genomic_DNA"/>
</dbReference>
<dbReference type="PROSITE" id="PS00109">
    <property type="entry name" value="PROTEIN_KINASE_TYR"/>
    <property type="match status" value="1"/>
</dbReference>
<evidence type="ECO:0000256" key="2">
    <source>
        <dbReference type="ARBA" id="ARBA00047899"/>
    </source>
</evidence>
<dbReference type="EC" id="2.7.11.1" evidence="1"/>
<dbReference type="PANTHER" id="PTHR38248">
    <property type="entry name" value="FUNK1 6"/>
    <property type="match status" value="1"/>
</dbReference>
<dbReference type="SUPFAM" id="SSF56112">
    <property type="entry name" value="Protein kinase-like (PK-like)"/>
    <property type="match status" value="1"/>
</dbReference>
<dbReference type="STRING" id="1126212.K2R822"/>
<reference evidence="6 7" key="1">
    <citation type="journal article" date="2012" name="BMC Genomics">
        <title>Tools to kill: Genome of one of the most destructive plant pathogenic fungi Macrophomina phaseolina.</title>
        <authorList>
            <person name="Islam M.S."/>
            <person name="Haque M.S."/>
            <person name="Islam M.M."/>
            <person name="Emdad E.M."/>
            <person name="Halim A."/>
            <person name="Hossen Q.M.M."/>
            <person name="Hossain M.Z."/>
            <person name="Ahmed B."/>
            <person name="Rahim S."/>
            <person name="Rahman M.S."/>
            <person name="Alam M.M."/>
            <person name="Hou S."/>
            <person name="Wan X."/>
            <person name="Saito J.A."/>
            <person name="Alam M."/>
        </authorList>
    </citation>
    <scope>NUCLEOTIDE SEQUENCE [LARGE SCALE GENOMIC DNA]</scope>
    <source>
        <strain evidence="6 7">MS6</strain>
    </source>
</reference>
<evidence type="ECO:0000256" key="1">
    <source>
        <dbReference type="ARBA" id="ARBA00012513"/>
    </source>
</evidence>
<organism evidence="6 7">
    <name type="scientific">Macrophomina phaseolina (strain MS6)</name>
    <name type="common">Charcoal rot fungus</name>
    <dbReference type="NCBI Taxonomy" id="1126212"/>
    <lineage>
        <taxon>Eukaryota</taxon>
        <taxon>Fungi</taxon>
        <taxon>Dikarya</taxon>
        <taxon>Ascomycota</taxon>
        <taxon>Pezizomycotina</taxon>
        <taxon>Dothideomycetes</taxon>
        <taxon>Dothideomycetes incertae sedis</taxon>
        <taxon>Botryosphaeriales</taxon>
        <taxon>Botryosphaeriaceae</taxon>
        <taxon>Macrophomina</taxon>
    </lineage>
</organism>
<proteinExistence type="predicted"/>
<feature type="domain" description="Fungal-type protein kinase" evidence="5">
    <location>
        <begin position="11"/>
        <end position="122"/>
    </location>
</feature>
<gene>
    <name evidence="6" type="ORF">MPH_13995</name>
</gene>
<dbReference type="HOGENOM" id="CLU_1896632_0_0_1"/>
<evidence type="ECO:0000256" key="3">
    <source>
        <dbReference type="ARBA" id="ARBA00048679"/>
    </source>
</evidence>